<feature type="compositionally biased region" description="Basic residues" evidence="1">
    <location>
        <begin position="957"/>
        <end position="966"/>
    </location>
</feature>
<feature type="compositionally biased region" description="Polar residues" evidence="1">
    <location>
        <begin position="545"/>
        <end position="572"/>
    </location>
</feature>
<feature type="compositionally biased region" description="Polar residues" evidence="1">
    <location>
        <begin position="234"/>
        <end position="244"/>
    </location>
</feature>
<accession>A0A914HWZ4</accession>
<feature type="chain" id="PRO_5037296971" evidence="2">
    <location>
        <begin position="18"/>
        <end position="966"/>
    </location>
</feature>
<dbReference type="AlphaFoldDB" id="A0A914HWZ4"/>
<dbReference type="Proteomes" id="UP000887572">
    <property type="component" value="Unplaced"/>
</dbReference>
<feature type="compositionally biased region" description="Polar residues" evidence="1">
    <location>
        <begin position="162"/>
        <end position="173"/>
    </location>
</feature>
<keyword evidence="2" id="KW-0732">Signal</keyword>
<evidence type="ECO:0000256" key="2">
    <source>
        <dbReference type="SAM" id="SignalP"/>
    </source>
</evidence>
<name>A0A914HWZ4_GLORO</name>
<feature type="region of interest" description="Disordered" evidence="1">
    <location>
        <begin position="312"/>
        <end position="332"/>
    </location>
</feature>
<feature type="compositionally biased region" description="Low complexity" evidence="1">
    <location>
        <begin position="128"/>
        <end position="139"/>
    </location>
</feature>
<dbReference type="WBParaSite" id="Gr19_v10_g4797.t1">
    <property type="protein sequence ID" value="Gr19_v10_g4797.t1"/>
    <property type="gene ID" value="Gr19_v10_g4797"/>
</dbReference>
<feature type="region of interest" description="Disordered" evidence="1">
    <location>
        <begin position="207"/>
        <end position="292"/>
    </location>
</feature>
<keyword evidence="3" id="KW-1185">Reference proteome</keyword>
<protein>
    <submittedName>
        <fullName evidence="4">Uncharacterized protein</fullName>
    </submittedName>
</protein>
<evidence type="ECO:0000313" key="4">
    <source>
        <dbReference type="WBParaSite" id="Gr19_v10_g4797.t1"/>
    </source>
</evidence>
<feature type="region of interest" description="Disordered" evidence="1">
    <location>
        <begin position="57"/>
        <end position="105"/>
    </location>
</feature>
<reference evidence="4" key="1">
    <citation type="submission" date="2022-11" db="UniProtKB">
        <authorList>
            <consortium name="WormBaseParasite"/>
        </authorList>
    </citation>
    <scope>IDENTIFICATION</scope>
</reference>
<feature type="compositionally biased region" description="Polar residues" evidence="1">
    <location>
        <begin position="368"/>
        <end position="406"/>
    </location>
</feature>
<sequence>MISIFIILLFYSPPISLVLPDRTPSWLHRFTEKFPQTLTPELEKIVSKKWGHASADGGDYGPGVLDYGDDRQQRTSRSGNQTAADGRRAAGPAFDVSPPRSRPSVDAVEYLDHPQYNDDQHYQQDKGASSQSQDSLHSLDASHRCSFSTQSLSWGEAPPVPQSSAGIDYTFSSSRQPSSAESFALLPDEMGPFEDQLLSLSSVSAEESNSFNRSDNSKGKSISSWDDSDNSFSNRGSSTLSLSTERAVESAAPAELRSSPTSRRIQEDPPLMPSANFAMSRRTRRPNTGQNQRIAKHLSGLAEAARLASSSADVKHSEATPILESTSSATQPVDPAQLDLNLMDLKNVSKHPTPEFVPAPSNLGLLSAKTTNRPPNPRSNQNLQASPSTQISADHNPQNLNTSSISGPLPNEFDDQSKSANAVALRGGTMEVFYTELDKWKIYRQRDNGGQFIKFRFVGKEIGVPASYQCIAPMPKKPVTLFFNNDPNRPFHFDKTGYLVESWEEAQQEGTSRPYYKPAKFNEWLKDVIPSMLAEKKKVAKTQHHYPQNLNTSAVSSGPVSNELDSQSSKSANAVALRGGTLEVFYTKMHKSEISRQRDNGGQFIKFRFVENGITKYQCIAPMPKRPVTLFFNNNPNRPFHFDKTGYLVESWEEAQKEGTSRPYYKPKIFNEWLEKAIPSMLKEQRNLLLPVSPSEIPKKYPTETIIYNWAGNRLKLPVHPEKLVPGGCVDLKEIDPEATKEMDKVVESMDDEGNWVKLEMKVGNSGIRCIRDLLGNPPTNEKPMLLLFGGKRQYFDKNGLAMTDNAIAYLIERAEELKKTQKTNRKEQEQLKPIIEREEREFQERMMYKEMMLSWAPFLTPWASPAGSPVHNVHGGLPAGTYRPQPQQFADGYGPQSSYPTQIMQQPAAGTFYQHPPVTQYAMPPAMLPYQSVPPPRGTPGGVLPQAQPPPNAGNKKNRGAKHLN</sequence>
<feature type="region of interest" description="Disordered" evidence="1">
    <location>
        <begin position="117"/>
        <end position="173"/>
    </location>
</feature>
<feature type="compositionally biased region" description="Low complexity" evidence="1">
    <location>
        <begin position="221"/>
        <end position="233"/>
    </location>
</feature>
<feature type="region of interest" description="Disordered" evidence="1">
    <location>
        <begin position="930"/>
        <end position="966"/>
    </location>
</feature>
<organism evidence="3 4">
    <name type="scientific">Globodera rostochiensis</name>
    <name type="common">Golden nematode worm</name>
    <name type="synonym">Heterodera rostochiensis</name>
    <dbReference type="NCBI Taxonomy" id="31243"/>
    <lineage>
        <taxon>Eukaryota</taxon>
        <taxon>Metazoa</taxon>
        <taxon>Ecdysozoa</taxon>
        <taxon>Nematoda</taxon>
        <taxon>Chromadorea</taxon>
        <taxon>Rhabditida</taxon>
        <taxon>Tylenchina</taxon>
        <taxon>Tylenchomorpha</taxon>
        <taxon>Tylenchoidea</taxon>
        <taxon>Heteroderidae</taxon>
        <taxon>Heteroderinae</taxon>
        <taxon>Globodera</taxon>
    </lineage>
</organism>
<feature type="region of interest" description="Disordered" evidence="1">
    <location>
        <begin position="540"/>
        <end position="572"/>
    </location>
</feature>
<evidence type="ECO:0000313" key="3">
    <source>
        <dbReference type="Proteomes" id="UP000887572"/>
    </source>
</evidence>
<feature type="signal peptide" evidence="2">
    <location>
        <begin position="1"/>
        <end position="17"/>
    </location>
</feature>
<evidence type="ECO:0000256" key="1">
    <source>
        <dbReference type="SAM" id="MobiDB-lite"/>
    </source>
</evidence>
<proteinExistence type="predicted"/>
<feature type="region of interest" description="Disordered" evidence="1">
    <location>
        <begin position="351"/>
        <end position="411"/>
    </location>
</feature>